<comment type="similarity">
    <text evidence="2">Belongs to the GHMP kinase family. Mevalonate kinase subfamily.</text>
</comment>
<dbReference type="GO" id="GO:0016126">
    <property type="term" value="P:sterol biosynthetic process"/>
    <property type="evidence" value="ECO:0007669"/>
    <property type="project" value="UniProtKB-KW"/>
</dbReference>
<keyword evidence="8" id="KW-0547">Nucleotide-binding</keyword>
<feature type="domain" description="GHMP kinase N-terminal" evidence="19">
    <location>
        <begin position="137"/>
        <end position="230"/>
    </location>
</feature>
<keyword evidence="14" id="KW-0443">Lipid metabolism</keyword>
<reference evidence="21" key="1">
    <citation type="submission" date="2021-06" db="EMBL/GenBank/DDBJ databases">
        <authorList>
            <person name="Kallberg Y."/>
            <person name="Tangrot J."/>
            <person name="Rosling A."/>
        </authorList>
    </citation>
    <scope>NUCLEOTIDE SEQUENCE</scope>
    <source>
        <strain evidence="21">MT106</strain>
    </source>
</reference>
<name>A0A9N9B2R4_9GLOM</name>
<dbReference type="AlphaFoldDB" id="A0A9N9B2R4"/>
<evidence type="ECO:0000256" key="15">
    <source>
        <dbReference type="ARBA" id="ARBA00023166"/>
    </source>
</evidence>
<evidence type="ECO:0000256" key="3">
    <source>
        <dbReference type="ARBA" id="ARBA00012103"/>
    </source>
</evidence>
<sequence>MSSATSKINKKFLISAPGKVILFGEHAVVHGRTAVASSVGLRSYLYLETREEDLVELYLPDLGATAPFSWKKSELLHDFARNLKEKDSFNQILYEKVKKSIEGNSLIQIQQQQAAATAFLYLYLTLVHIVETRQKDQKQEQFGLTIRVRSTLPVGAGLGSSASYSVCLATGLLLSFGFIDISNANENHSIDTGLFSSFSSNAELINHWAFQAETVLHGTPSGVDNTVATFVSRDTRTLVANVGVKLEKYPGIVKPILDAIQNISLYFVTLLEHVRDNAFLENFEYLIDSNHHLLNSLGVGHLALDKIREITARHGLHSKLTGAGGGGCALTLLRDDVQNEVIGRVKKELSEFECFETSVGGPGVGAINPLGVVNVNEFDTMEKSMLQEISGWHFF</sequence>
<dbReference type="InterPro" id="IPR006204">
    <property type="entry name" value="GHMP_kinase_N_dom"/>
</dbReference>
<dbReference type="Gene3D" id="3.30.70.890">
    <property type="entry name" value="GHMP kinase, C-terminal domain"/>
    <property type="match status" value="1"/>
</dbReference>
<dbReference type="Proteomes" id="UP000789831">
    <property type="component" value="Unassembled WGS sequence"/>
</dbReference>
<protein>
    <recommendedName>
        <fullName evidence="3">mevalonate kinase</fullName>
        <ecNumber evidence="3">2.7.1.36</ecNumber>
    </recommendedName>
</protein>
<dbReference type="GO" id="GO:0046872">
    <property type="term" value="F:metal ion binding"/>
    <property type="evidence" value="ECO:0007669"/>
    <property type="project" value="UniProtKB-KW"/>
</dbReference>
<evidence type="ECO:0000313" key="22">
    <source>
        <dbReference type="Proteomes" id="UP000789831"/>
    </source>
</evidence>
<evidence type="ECO:0000256" key="17">
    <source>
        <dbReference type="ARBA" id="ARBA00029310"/>
    </source>
</evidence>
<evidence type="ECO:0000256" key="14">
    <source>
        <dbReference type="ARBA" id="ARBA00023098"/>
    </source>
</evidence>
<evidence type="ECO:0000259" key="19">
    <source>
        <dbReference type="Pfam" id="PF00288"/>
    </source>
</evidence>
<dbReference type="SUPFAM" id="SSF55060">
    <property type="entry name" value="GHMP Kinase, C-terminal domain"/>
    <property type="match status" value="1"/>
</dbReference>
<keyword evidence="4" id="KW-0963">Cytoplasm</keyword>
<keyword evidence="16" id="KW-0753">Steroid metabolism</keyword>
<feature type="domain" description="GHMP kinase C-terminal" evidence="20">
    <location>
        <begin position="281"/>
        <end position="349"/>
    </location>
</feature>
<keyword evidence="12" id="KW-0752">Steroid biosynthesis</keyword>
<dbReference type="PRINTS" id="PR00959">
    <property type="entry name" value="MEVGALKINASE"/>
</dbReference>
<dbReference type="GO" id="GO:0019287">
    <property type="term" value="P:isopentenyl diphosphate biosynthetic process, mevalonate pathway"/>
    <property type="evidence" value="ECO:0007669"/>
    <property type="project" value="TreeGrafter"/>
</dbReference>
<evidence type="ECO:0000259" key="20">
    <source>
        <dbReference type="Pfam" id="PF08544"/>
    </source>
</evidence>
<evidence type="ECO:0000256" key="11">
    <source>
        <dbReference type="ARBA" id="ARBA00022842"/>
    </source>
</evidence>
<dbReference type="EMBL" id="CAJVPL010001078">
    <property type="protein sequence ID" value="CAG8551274.1"/>
    <property type="molecule type" value="Genomic_DNA"/>
</dbReference>
<evidence type="ECO:0000256" key="7">
    <source>
        <dbReference type="ARBA" id="ARBA00022723"/>
    </source>
</evidence>
<evidence type="ECO:0000256" key="2">
    <source>
        <dbReference type="ARBA" id="ARBA00006495"/>
    </source>
</evidence>
<keyword evidence="9" id="KW-0418">Kinase</keyword>
<dbReference type="InterPro" id="IPR014721">
    <property type="entry name" value="Ribsml_uS5_D2-typ_fold_subgr"/>
</dbReference>
<comment type="subcellular location">
    <subcellularLocation>
        <location evidence="1">Cytoplasm</location>
    </subcellularLocation>
</comment>
<evidence type="ECO:0000256" key="10">
    <source>
        <dbReference type="ARBA" id="ARBA00022840"/>
    </source>
</evidence>
<evidence type="ECO:0000256" key="8">
    <source>
        <dbReference type="ARBA" id="ARBA00022741"/>
    </source>
</evidence>
<evidence type="ECO:0000256" key="12">
    <source>
        <dbReference type="ARBA" id="ARBA00022955"/>
    </source>
</evidence>
<evidence type="ECO:0000256" key="4">
    <source>
        <dbReference type="ARBA" id="ARBA00022490"/>
    </source>
</evidence>
<dbReference type="GO" id="GO:0005524">
    <property type="term" value="F:ATP binding"/>
    <property type="evidence" value="ECO:0007669"/>
    <property type="project" value="UniProtKB-KW"/>
</dbReference>
<dbReference type="InterPro" id="IPR006203">
    <property type="entry name" value="GHMP_knse_ATP-bd_CS"/>
</dbReference>
<evidence type="ECO:0000256" key="9">
    <source>
        <dbReference type="ARBA" id="ARBA00022777"/>
    </source>
</evidence>
<keyword evidence="10" id="KW-0067">ATP-binding</keyword>
<evidence type="ECO:0000256" key="18">
    <source>
        <dbReference type="ARBA" id="ARBA00029438"/>
    </source>
</evidence>
<dbReference type="PANTHER" id="PTHR43290:SF2">
    <property type="entry name" value="MEVALONATE KINASE"/>
    <property type="match status" value="1"/>
</dbReference>
<comment type="catalytic activity">
    <reaction evidence="17">
        <text>(R)-mevalonate + ATP = (R)-5-phosphomevalonate + ADP + H(+)</text>
        <dbReference type="Rhea" id="RHEA:17065"/>
        <dbReference type="ChEBI" id="CHEBI:15378"/>
        <dbReference type="ChEBI" id="CHEBI:30616"/>
        <dbReference type="ChEBI" id="CHEBI:36464"/>
        <dbReference type="ChEBI" id="CHEBI:58146"/>
        <dbReference type="ChEBI" id="CHEBI:456216"/>
        <dbReference type="EC" id="2.7.1.36"/>
    </reaction>
    <physiologicalReaction direction="left-to-right" evidence="17">
        <dbReference type="Rhea" id="RHEA:17066"/>
    </physiologicalReaction>
</comment>
<comment type="pathway">
    <text evidence="18">Isoprenoid biosynthesis; isopentenyl diphosphate biosynthesis via mevalonate pathway; isopentenyl diphosphate from (R)-mevalonate: step 1/3.</text>
</comment>
<keyword evidence="11" id="KW-0460">Magnesium</keyword>
<dbReference type="SUPFAM" id="SSF54211">
    <property type="entry name" value="Ribosomal protein S5 domain 2-like"/>
    <property type="match status" value="1"/>
</dbReference>
<evidence type="ECO:0000256" key="16">
    <source>
        <dbReference type="ARBA" id="ARBA00023221"/>
    </source>
</evidence>
<dbReference type="PROSITE" id="PS00627">
    <property type="entry name" value="GHMP_KINASES_ATP"/>
    <property type="match status" value="1"/>
</dbReference>
<dbReference type="InterPro" id="IPR013750">
    <property type="entry name" value="GHMP_kinase_C_dom"/>
</dbReference>
<organism evidence="21 22">
    <name type="scientific">Ambispora gerdemannii</name>
    <dbReference type="NCBI Taxonomy" id="144530"/>
    <lineage>
        <taxon>Eukaryota</taxon>
        <taxon>Fungi</taxon>
        <taxon>Fungi incertae sedis</taxon>
        <taxon>Mucoromycota</taxon>
        <taxon>Glomeromycotina</taxon>
        <taxon>Glomeromycetes</taxon>
        <taxon>Archaeosporales</taxon>
        <taxon>Ambisporaceae</taxon>
        <taxon>Ambispora</taxon>
    </lineage>
</organism>
<dbReference type="PANTHER" id="PTHR43290">
    <property type="entry name" value="MEVALONATE KINASE"/>
    <property type="match status" value="1"/>
</dbReference>
<keyword evidence="15" id="KW-1207">Sterol metabolism</keyword>
<keyword evidence="6" id="KW-0808">Transferase</keyword>
<dbReference type="FunFam" id="3.30.70.890:FF:000003">
    <property type="entry name" value="Mevalonate kinase"/>
    <property type="match status" value="1"/>
</dbReference>
<evidence type="ECO:0000256" key="6">
    <source>
        <dbReference type="ARBA" id="ARBA00022679"/>
    </source>
</evidence>
<dbReference type="InterPro" id="IPR036554">
    <property type="entry name" value="GHMP_kinase_C_sf"/>
</dbReference>
<dbReference type="InterPro" id="IPR020568">
    <property type="entry name" value="Ribosomal_Su5_D2-typ_SF"/>
</dbReference>
<evidence type="ECO:0000313" key="21">
    <source>
        <dbReference type="EMBL" id="CAG8551274.1"/>
    </source>
</evidence>
<gene>
    <name evidence="21" type="ORF">AGERDE_LOCUS6680</name>
</gene>
<dbReference type="InterPro" id="IPR006205">
    <property type="entry name" value="Mev_gal_kin"/>
</dbReference>
<keyword evidence="7" id="KW-0479">Metal-binding</keyword>
<dbReference type="Pfam" id="PF08544">
    <property type="entry name" value="GHMP_kinases_C"/>
    <property type="match status" value="1"/>
</dbReference>
<dbReference type="Gene3D" id="3.30.230.10">
    <property type="match status" value="1"/>
</dbReference>
<evidence type="ECO:0000256" key="5">
    <source>
        <dbReference type="ARBA" id="ARBA00022516"/>
    </source>
</evidence>
<dbReference type="EC" id="2.7.1.36" evidence="3"/>
<comment type="caution">
    <text evidence="21">The sequence shown here is derived from an EMBL/GenBank/DDBJ whole genome shotgun (WGS) entry which is preliminary data.</text>
</comment>
<accession>A0A9N9B2R4</accession>
<evidence type="ECO:0000256" key="1">
    <source>
        <dbReference type="ARBA" id="ARBA00004496"/>
    </source>
</evidence>
<dbReference type="GO" id="GO:0005829">
    <property type="term" value="C:cytosol"/>
    <property type="evidence" value="ECO:0007669"/>
    <property type="project" value="TreeGrafter"/>
</dbReference>
<dbReference type="OrthoDB" id="1652964at2759"/>
<keyword evidence="22" id="KW-1185">Reference proteome</keyword>
<evidence type="ECO:0000256" key="13">
    <source>
        <dbReference type="ARBA" id="ARBA00023011"/>
    </source>
</evidence>
<dbReference type="Pfam" id="PF00288">
    <property type="entry name" value="GHMP_kinases_N"/>
    <property type="match status" value="1"/>
</dbReference>
<keyword evidence="5" id="KW-0444">Lipid biosynthesis</keyword>
<dbReference type="GO" id="GO:0004496">
    <property type="term" value="F:mevalonate kinase activity"/>
    <property type="evidence" value="ECO:0007669"/>
    <property type="project" value="UniProtKB-EC"/>
</dbReference>
<keyword evidence="13" id="KW-0756">Sterol biosynthesis</keyword>
<proteinExistence type="inferred from homology"/>